<sequence length="45" mass="5129">MTASTKTVEQLEAELAEAERIAAGLREQLEHARWLQEYDQAPQES</sequence>
<keyword evidence="1" id="KW-0175">Coiled coil</keyword>
<name>A0ABY5ZX89_9BURK</name>
<keyword evidence="3" id="KW-1185">Reference proteome</keyword>
<proteinExistence type="predicted"/>
<dbReference type="RefSeq" id="WP_260719102.1">
    <property type="nucleotide sequence ID" value="NZ_CP104377.1"/>
</dbReference>
<evidence type="ECO:0000313" key="2">
    <source>
        <dbReference type="EMBL" id="UXC18536.1"/>
    </source>
</evidence>
<organism evidence="2 3">
    <name type="scientific">Comamonas squillarum</name>
    <dbReference type="NCBI Taxonomy" id="2977320"/>
    <lineage>
        <taxon>Bacteria</taxon>
        <taxon>Pseudomonadati</taxon>
        <taxon>Pseudomonadota</taxon>
        <taxon>Betaproteobacteria</taxon>
        <taxon>Burkholderiales</taxon>
        <taxon>Comamonadaceae</taxon>
        <taxon>Comamonas</taxon>
    </lineage>
</organism>
<dbReference type="Proteomes" id="UP001058290">
    <property type="component" value="Chromosome"/>
</dbReference>
<reference evidence="2" key="1">
    <citation type="submission" date="2022-09" db="EMBL/GenBank/DDBJ databases">
        <title>Bacterial diversity in gut of crayfish and pufferfish.</title>
        <authorList>
            <person name="Huang Y."/>
        </authorList>
    </citation>
    <scope>NUCLEOTIDE SEQUENCE</scope>
    <source>
        <strain evidence="2">PR12</strain>
    </source>
</reference>
<gene>
    <name evidence="2" type="ORF">N4T19_23120</name>
</gene>
<evidence type="ECO:0000313" key="3">
    <source>
        <dbReference type="Proteomes" id="UP001058290"/>
    </source>
</evidence>
<dbReference type="EMBL" id="CP104377">
    <property type="protein sequence ID" value="UXC18536.1"/>
    <property type="molecule type" value="Genomic_DNA"/>
</dbReference>
<evidence type="ECO:0000256" key="1">
    <source>
        <dbReference type="SAM" id="Coils"/>
    </source>
</evidence>
<protein>
    <submittedName>
        <fullName evidence="2">Uncharacterized protein</fullName>
    </submittedName>
</protein>
<feature type="coiled-coil region" evidence="1">
    <location>
        <begin position="1"/>
        <end position="35"/>
    </location>
</feature>
<accession>A0ABY5ZX89</accession>